<dbReference type="GO" id="GO:0005524">
    <property type="term" value="F:ATP binding"/>
    <property type="evidence" value="ECO:0007669"/>
    <property type="project" value="UniProtKB-UniRule"/>
</dbReference>
<keyword evidence="1" id="KW-0496">Mitochondrion</keyword>
<proteinExistence type="inferred from homology"/>
<dbReference type="InterPro" id="IPR017437">
    <property type="entry name" value="ATP-NAD_kinase_PpnK-typ_C"/>
</dbReference>
<dbReference type="EC" id="2.7.1.23" evidence="1"/>
<sequence length="428" mass="48527">LLSVRVQTQMFHFHQLLRHVAGLHHHTTTLQHALKAQQRRQFGSGAREQLRRVLVVSKLTRLEFEKIREEQLSDECLEQRIRDRGTDYDALKYYHHLHKDVERQVVRSFQQHGIEVQVVNRITIHKDALQWADLIVPIGGDGTFLLAAGRASPFFLSNGKKTPVVGFNSDPRRSEGRLMLPKQYSVQVDEAVRRIIAQDFRWMHRSRIRTTLVGAATTERPSPMDLHEFHSQPVEHQEVMSTAPNGKSRILPYLALNEVFIGEMLSARVSHLHLRIDSSDVTTKTKSSGLCVSTGTGSTSWLTSMNRLSTNNVKDLLAIVRKRTGRTGSPLDTIDPESVSQEYNDNLVFAPDDPRLCYSIREQICVGVWPNPKGLESRGFAKEIFVKSRCVDASLVIDGSIAYNFNDGARALLEVYPEDSLLTIDMDD</sequence>
<dbReference type="InterPro" id="IPR017438">
    <property type="entry name" value="ATP-NAD_kinase_N"/>
</dbReference>
<dbReference type="SUPFAM" id="SSF111331">
    <property type="entry name" value="NAD kinase/diacylglycerol kinase-like"/>
    <property type="match status" value="1"/>
</dbReference>
<organism evidence="2">
    <name type="scientific">Anopheles coluzzii</name>
    <name type="common">African malaria mosquito</name>
    <dbReference type="NCBI Taxonomy" id="1518534"/>
    <lineage>
        <taxon>Eukaryota</taxon>
        <taxon>Metazoa</taxon>
        <taxon>Ecdysozoa</taxon>
        <taxon>Arthropoda</taxon>
        <taxon>Hexapoda</taxon>
        <taxon>Insecta</taxon>
        <taxon>Pterygota</taxon>
        <taxon>Neoptera</taxon>
        <taxon>Endopterygota</taxon>
        <taxon>Diptera</taxon>
        <taxon>Nematocera</taxon>
        <taxon>Culicoidea</taxon>
        <taxon>Culicidae</taxon>
        <taxon>Anophelinae</taxon>
        <taxon>Anopheles</taxon>
    </lineage>
</organism>
<reference evidence="2" key="1">
    <citation type="submission" date="2022-08" db="UniProtKB">
        <authorList>
            <consortium name="EnsemblMetazoa"/>
        </authorList>
    </citation>
    <scope>IDENTIFICATION</scope>
</reference>
<comment type="subcellular location">
    <subcellularLocation>
        <location evidence="1">Mitochondrion</location>
    </subcellularLocation>
</comment>
<dbReference type="GO" id="GO:0003951">
    <property type="term" value="F:NAD+ kinase activity"/>
    <property type="evidence" value="ECO:0007669"/>
    <property type="project" value="UniProtKB-UniRule"/>
</dbReference>
<evidence type="ECO:0000256" key="1">
    <source>
        <dbReference type="PIRNR" id="PIRNR017565"/>
    </source>
</evidence>
<keyword evidence="1" id="KW-0808">Transferase</keyword>
<comment type="similarity">
    <text evidence="1">Belongs to the NAD kinase family.</text>
</comment>
<dbReference type="GO" id="GO:0019674">
    <property type="term" value="P:NAD+ metabolic process"/>
    <property type="evidence" value="ECO:0007669"/>
    <property type="project" value="UniProtKB-UniRule"/>
</dbReference>
<protein>
    <recommendedName>
        <fullName evidence="1">NAD kinase 2, mitochondrial</fullName>
        <ecNumber evidence="1">2.7.1.23</ecNumber>
    </recommendedName>
    <alternativeName>
        <fullName evidence="1">NAD kinase domain-containing protein 1, mitochondrial</fullName>
    </alternativeName>
</protein>
<dbReference type="InterPro" id="IPR012355">
    <property type="entry name" value="NADK2_mit"/>
</dbReference>
<keyword evidence="1" id="KW-0520">NAD</keyword>
<dbReference type="GO" id="GO:0006741">
    <property type="term" value="P:NADP+ biosynthetic process"/>
    <property type="evidence" value="ECO:0007669"/>
    <property type="project" value="UniProtKB-UniRule"/>
</dbReference>
<dbReference type="AlphaFoldDB" id="A0A8W7PIG7"/>
<dbReference type="Gene3D" id="2.60.200.30">
    <property type="entry name" value="Probable inorganic polyphosphate/atp-NAD kinase, domain 2"/>
    <property type="match status" value="1"/>
</dbReference>
<dbReference type="InterPro" id="IPR016064">
    <property type="entry name" value="NAD/diacylglycerol_kinase_sf"/>
</dbReference>
<dbReference type="PIRSF" id="PIRSF017565">
    <property type="entry name" value="Kin_ATP-NAD_euk"/>
    <property type="match status" value="1"/>
</dbReference>
<dbReference type="Proteomes" id="UP000075882">
    <property type="component" value="Unassembled WGS sequence"/>
</dbReference>
<comment type="catalytic activity">
    <reaction evidence="1">
        <text>NAD(+) + ATP = ADP + NADP(+) + H(+)</text>
        <dbReference type="Rhea" id="RHEA:18629"/>
        <dbReference type="ChEBI" id="CHEBI:15378"/>
        <dbReference type="ChEBI" id="CHEBI:30616"/>
        <dbReference type="ChEBI" id="CHEBI:57540"/>
        <dbReference type="ChEBI" id="CHEBI:58349"/>
        <dbReference type="ChEBI" id="CHEBI:456216"/>
        <dbReference type="EC" id="2.7.1.23"/>
    </reaction>
</comment>
<accession>A0A8W7PIG7</accession>
<dbReference type="VEuPathDB" id="VectorBase:ACON2_035239"/>
<comment type="function">
    <text evidence="1">Mitochondrial NAD(+) kinase that phosphorylates NAD(+) to yield NADP(+). Can use both ATP or inorganic polyphosphate as the phosphoryl donor.</text>
</comment>
<dbReference type="EnsemblMetazoa" id="ACOM031716-RA">
    <property type="protein sequence ID" value="ACOM031716-PA.1"/>
    <property type="gene ID" value="ACOM031716"/>
</dbReference>
<keyword evidence="1" id="KW-0547">Nucleotide-binding</keyword>
<keyword evidence="1" id="KW-0521">NADP</keyword>
<evidence type="ECO:0000313" key="2">
    <source>
        <dbReference type="EnsemblMetazoa" id="ACOM031716-PA.1"/>
    </source>
</evidence>
<dbReference type="GO" id="GO:0005739">
    <property type="term" value="C:mitochondrion"/>
    <property type="evidence" value="ECO:0007669"/>
    <property type="project" value="UniProtKB-SubCell"/>
</dbReference>
<dbReference type="Gene3D" id="3.40.50.10330">
    <property type="entry name" value="Probable inorganic polyphosphate/atp-NAD kinase, domain 1"/>
    <property type="match status" value="1"/>
</dbReference>
<keyword evidence="1" id="KW-0067">ATP-binding</keyword>
<comment type="subunit">
    <text evidence="1">Homodimer.</text>
</comment>
<dbReference type="GO" id="GO:0042803">
    <property type="term" value="F:protein homodimerization activity"/>
    <property type="evidence" value="ECO:0007669"/>
    <property type="project" value="UniProtKB-UniRule"/>
</dbReference>
<keyword evidence="1" id="KW-0418">Kinase</keyword>
<name>A0A8W7PIG7_ANOCL</name>
<dbReference type="PANTHER" id="PTHR13158:SF5">
    <property type="entry name" value="NAD KINASE 2, MITOCHONDRIAL"/>
    <property type="match status" value="1"/>
</dbReference>
<dbReference type="PANTHER" id="PTHR13158">
    <property type="match status" value="1"/>
</dbReference>